<name>A0A9Q4FS77_9HYPH</name>
<dbReference type="GO" id="GO:0004519">
    <property type="term" value="F:endonuclease activity"/>
    <property type="evidence" value="ECO:0007669"/>
    <property type="project" value="UniProtKB-KW"/>
</dbReference>
<keyword evidence="2" id="KW-0540">Nuclease</keyword>
<dbReference type="PANTHER" id="PTHR38590">
    <property type="entry name" value="BLL0828 PROTEIN"/>
    <property type="match status" value="1"/>
</dbReference>
<sequence length="69" mass="7870">MSARDAKPWSALRQLRAQGQHVRRQVPIGPFYADFVSHRAKLVIEVDGQTHLVGGAEYRDALRTERLKD</sequence>
<dbReference type="Gene3D" id="3.40.960.10">
    <property type="entry name" value="VSR Endonuclease"/>
    <property type="match status" value="1"/>
</dbReference>
<dbReference type="InterPro" id="IPR047216">
    <property type="entry name" value="Endonuclease_DUF559_bact"/>
</dbReference>
<keyword evidence="2" id="KW-0378">Hydrolase</keyword>
<dbReference type="InterPro" id="IPR011335">
    <property type="entry name" value="Restrct_endonuc-II-like"/>
</dbReference>
<dbReference type="SUPFAM" id="SSF52980">
    <property type="entry name" value="Restriction endonuclease-like"/>
    <property type="match status" value="1"/>
</dbReference>
<keyword evidence="2" id="KW-0255">Endonuclease</keyword>
<dbReference type="AlphaFoldDB" id="A0A9Q4FS77"/>
<evidence type="ECO:0000259" key="1">
    <source>
        <dbReference type="Pfam" id="PF04480"/>
    </source>
</evidence>
<dbReference type="Pfam" id="PF04480">
    <property type="entry name" value="DUF559"/>
    <property type="match status" value="1"/>
</dbReference>
<organism evidence="2 3">
    <name type="scientific">Devosia ureilytica</name>
    <dbReference type="NCBI Taxonomy" id="2952754"/>
    <lineage>
        <taxon>Bacteria</taxon>
        <taxon>Pseudomonadati</taxon>
        <taxon>Pseudomonadota</taxon>
        <taxon>Alphaproteobacteria</taxon>
        <taxon>Hyphomicrobiales</taxon>
        <taxon>Devosiaceae</taxon>
        <taxon>Devosia</taxon>
    </lineage>
</organism>
<keyword evidence="3" id="KW-1185">Reference proteome</keyword>
<dbReference type="EMBL" id="JAMWDU010000002">
    <property type="protein sequence ID" value="MCP8886913.1"/>
    <property type="molecule type" value="Genomic_DNA"/>
</dbReference>
<evidence type="ECO:0000313" key="2">
    <source>
        <dbReference type="EMBL" id="MCP8886913.1"/>
    </source>
</evidence>
<reference evidence="2" key="1">
    <citation type="submission" date="2022-06" db="EMBL/GenBank/DDBJ databases">
        <title>Devosia sp. XJ19-45 genome assembly.</title>
        <authorList>
            <person name="Li B."/>
            <person name="Cai M."/>
            <person name="Nie G."/>
            <person name="Li W."/>
        </authorList>
    </citation>
    <scope>NUCLEOTIDE SEQUENCE</scope>
    <source>
        <strain evidence="2">XJ19-45</strain>
    </source>
</reference>
<evidence type="ECO:0000313" key="3">
    <source>
        <dbReference type="Proteomes" id="UP001060275"/>
    </source>
</evidence>
<dbReference type="PANTHER" id="PTHR38590:SF1">
    <property type="entry name" value="BLL0828 PROTEIN"/>
    <property type="match status" value="1"/>
</dbReference>
<proteinExistence type="predicted"/>
<protein>
    <submittedName>
        <fullName evidence="2">Endonuclease domain-containing protein</fullName>
    </submittedName>
</protein>
<feature type="domain" description="DUF559" evidence="1">
    <location>
        <begin position="2"/>
        <end position="68"/>
    </location>
</feature>
<dbReference type="Proteomes" id="UP001060275">
    <property type="component" value="Unassembled WGS sequence"/>
</dbReference>
<accession>A0A9Q4FS77</accession>
<gene>
    <name evidence="2" type="ORF">NF348_07335</name>
</gene>
<dbReference type="InterPro" id="IPR007569">
    <property type="entry name" value="DUF559"/>
</dbReference>
<comment type="caution">
    <text evidence="2">The sequence shown here is derived from an EMBL/GenBank/DDBJ whole genome shotgun (WGS) entry which is preliminary data.</text>
</comment>